<accession>A0ABW9G892</accession>
<dbReference type="InterPro" id="IPR038180">
    <property type="entry name" value="FlgT_N_sf"/>
</dbReference>
<feature type="domain" description="Flagellar assembly protein T C-terminal" evidence="2">
    <location>
        <begin position="316"/>
        <end position="393"/>
    </location>
</feature>
<keyword evidence="6" id="KW-1185">Reference proteome</keyword>
<dbReference type="Pfam" id="PF16538">
    <property type="entry name" value="FlgT_C"/>
    <property type="match status" value="1"/>
</dbReference>
<dbReference type="InterPro" id="IPR032388">
    <property type="entry name" value="FlgT_C"/>
</dbReference>
<feature type="domain" description="Flagellar assembly protein T middle" evidence="3">
    <location>
        <begin position="118"/>
        <end position="272"/>
    </location>
</feature>
<dbReference type="InterPro" id="IPR032386">
    <property type="entry name" value="FlgT_M"/>
</dbReference>
<gene>
    <name evidence="5" type="ORF">ABUE30_11855</name>
</gene>
<dbReference type="Gene3D" id="3.40.50.10610">
    <property type="entry name" value="ABC-type transport auxiliary lipoprotein component"/>
    <property type="match status" value="1"/>
</dbReference>
<keyword evidence="5" id="KW-0969">Cilium</keyword>
<dbReference type="InterPro" id="IPR038165">
    <property type="entry name" value="FlgT_C_sf"/>
</dbReference>
<feature type="chain" id="PRO_5047504182" evidence="1">
    <location>
        <begin position="28"/>
        <end position="406"/>
    </location>
</feature>
<dbReference type="Pfam" id="PF16539">
    <property type="entry name" value="FlgT_M"/>
    <property type="match status" value="1"/>
</dbReference>
<dbReference type="Gene3D" id="2.40.10.410">
    <property type="entry name" value="FlgT, C-terminal domain"/>
    <property type="match status" value="1"/>
</dbReference>
<dbReference type="EMBL" id="JBEQCT010000005">
    <property type="protein sequence ID" value="MFM2485742.1"/>
    <property type="molecule type" value="Genomic_DNA"/>
</dbReference>
<dbReference type="Proteomes" id="UP001629953">
    <property type="component" value="Unassembled WGS sequence"/>
</dbReference>
<protein>
    <submittedName>
        <fullName evidence="5">Flagellar assembly protein T N-terminal domain-containing protein</fullName>
    </submittedName>
</protein>
<proteinExistence type="predicted"/>
<feature type="domain" description="Flagellar assembly protein T N-terminal" evidence="4">
    <location>
        <begin position="29"/>
        <end position="115"/>
    </location>
</feature>
<evidence type="ECO:0000256" key="1">
    <source>
        <dbReference type="SAM" id="SignalP"/>
    </source>
</evidence>
<keyword evidence="5" id="KW-0282">Flagellum</keyword>
<dbReference type="InterPro" id="IPR032370">
    <property type="entry name" value="FlgT_N"/>
</dbReference>
<evidence type="ECO:0000313" key="5">
    <source>
        <dbReference type="EMBL" id="MFM2485742.1"/>
    </source>
</evidence>
<organism evidence="5 6">
    <name type="scientific">Celerinatantimonas yamalensis</name>
    <dbReference type="NCBI Taxonomy" id="559956"/>
    <lineage>
        <taxon>Bacteria</taxon>
        <taxon>Pseudomonadati</taxon>
        <taxon>Pseudomonadota</taxon>
        <taxon>Gammaproteobacteria</taxon>
        <taxon>Celerinatantimonadaceae</taxon>
        <taxon>Celerinatantimonas</taxon>
    </lineage>
</organism>
<keyword evidence="5" id="KW-0966">Cell projection</keyword>
<evidence type="ECO:0000259" key="4">
    <source>
        <dbReference type="Pfam" id="PF16548"/>
    </source>
</evidence>
<name>A0ABW9G892_9GAMM</name>
<evidence type="ECO:0000259" key="3">
    <source>
        <dbReference type="Pfam" id="PF16539"/>
    </source>
</evidence>
<keyword evidence="1" id="KW-0732">Signal</keyword>
<feature type="signal peptide" evidence="1">
    <location>
        <begin position="1"/>
        <end position="27"/>
    </location>
</feature>
<reference evidence="5 6" key="1">
    <citation type="journal article" date="2013" name="Int. J. Syst. Evol. Microbiol.">
        <title>Celerinatantimonas yamalensis sp. nov., a cold-adapted diazotrophic bacterium from a cold permafrost brine.</title>
        <authorList>
            <person name="Shcherbakova V."/>
            <person name="Chuvilskaya N."/>
            <person name="Rivkina E."/>
            <person name="Demidov N."/>
            <person name="Uchaeva V."/>
            <person name="Suetin S."/>
            <person name="Suzina N."/>
            <person name="Gilichinsky D."/>
        </authorList>
    </citation>
    <scope>NUCLEOTIDE SEQUENCE [LARGE SCALE GENOMIC DNA]</scope>
    <source>
        <strain evidence="5 6">C7</strain>
    </source>
</reference>
<sequence length="406" mass="45523">MAILMINRARAVKLATLLFLMPLTAHAVWFEGQGSSTIENGEVDQARHKAVQNALLGLMYKGGASIRSVQVVKSGILASDKLTVKTNGEVHNMQVVREHLTQNKITVTVRADIFPMRTCNKDNYAKTLLVGPITLRQRVQAQMGGLYQLGATLSEQFYQQIQANNRRLDPRQLMTNPIASLSGFRNQARMLQVARALSSQYDVQYIMFGDIDDLSNYKSSSTSELTNVTAVTHHRSFKLSLFVVDGIKGDIVFHKNYSTNQEWNFDFTMKVNPDSGMFWNSQYGKAIQYIISSAIQDIQVGLYCKQTLADVVSIDDNQLVINLGQSNGVQVGDQFHLMRTRYLISQDGSQSNPIFNKGQMPTFKVVEVQSNRAILQAQHYSDMANVQVRDILIASSQLRGHTQTNY</sequence>
<evidence type="ECO:0000313" key="6">
    <source>
        <dbReference type="Proteomes" id="UP001629953"/>
    </source>
</evidence>
<evidence type="ECO:0000259" key="2">
    <source>
        <dbReference type="Pfam" id="PF16538"/>
    </source>
</evidence>
<dbReference type="RefSeq" id="WP_408623989.1">
    <property type="nucleotide sequence ID" value="NZ_JBEQCT010000005.1"/>
</dbReference>
<comment type="caution">
    <text evidence="5">The sequence shown here is derived from an EMBL/GenBank/DDBJ whole genome shotgun (WGS) entry which is preliminary data.</text>
</comment>
<dbReference type="Pfam" id="PF16548">
    <property type="entry name" value="FlgT_N"/>
    <property type="match status" value="1"/>
</dbReference>
<dbReference type="Gene3D" id="3.30.1660.40">
    <property type="entry name" value="FlgT, N-terminal domain"/>
    <property type="match status" value="1"/>
</dbReference>